<dbReference type="EMBL" id="AP027081">
    <property type="protein sequence ID" value="BDU76868.1"/>
    <property type="molecule type" value="Genomic_DNA"/>
</dbReference>
<name>A0AA48KFX1_9BACT</name>
<accession>A0AA48KFX1</accession>
<evidence type="ECO:0000313" key="2">
    <source>
        <dbReference type="EMBL" id="BDU76868.1"/>
    </source>
</evidence>
<dbReference type="RefSeq" id="WP_243347263.1">
    <property type="nucleotide sequence ID" value="NZ_AP027081.1"/>
</dbReference>
<dbReference type="Proteomes" id="UP001228113">
    <property type="component" value="Chromosome"/>
</dbReference>
<feature type="region of interest" description="Disordered" evidence="1">
    <location>
        <begin position="136"/>
        <end position="184"/>
    </location>
</feature>
<gene>
    <name evidence="2" type="ORF">METESE_18260</name>
</gene>
<feature type="compositionally biased region" description="Basic and acidic residues" evidence="1">
    <location>
        <begin position="165"/>
        <end position="184"/>
    </location>
</feature>
<evidence type="ECO:0000256" key="1">
    <source>
        <dbReference type="SAM" id="MobiDB-lite"/>
    </source>
</evidence>
<reference evidence="2" key="1">
    <citation type="journal article" date="2023" name="Int. J. Syst. Evol. Microbiol.">
        <title>Mesoterricola silvestris gen. nov., sp. nov., Mesoterricola sediminis sp. nov., Geothrix oryzae sp. nov., Geothrix edaphica sp. nov., Geothrix rubra sp. nov., and Geothrix limicola sp. nov., six novel members of Acidobacteriota isolated from soils.</title>
        <authorList>
            <person name="Itoh H."/>
            <person name="Sugisawa Y."/>
            <person name="Mise K."/>
            <person name="Xu Z."/>
            <person name="Kuniyasu M."/>
            <person name="Ushijima N."/>
            <person name="Kawano K."/>
            <person name="Kobayashi E."/>
            <person name="Shiratori Y."/>
            <person name="Masuda Y."/>
            <person name="Senoo K."/>
        </authorList>
    </citation>
    <scope>NUCLEOTIDE SEQUENCE</scope>
    <source>
        <strain evidence="2">W786</strain>
    </source>
</reference>
<dbReference type="AlphaFoldDB" id="A0AA48KFX1"/>
<keyword evidence="3" id="KW-1185">Reference proteome</keyword>
<protein>
    <submittedName>
        <fullName evidence="2">Uncharacterized protein</fullName>
    </submittedName>
</protein>
<evidence type="ECO:0000313" key="3">
    <source>
        <dbReference type="Proteomes" id="UP001228113"/>
    </source>
</evidence>
<dbReference type="KEGG" id="msea:METESE_18260"/>
<organism evidence="2 3">
    <name type="scientific">Mesoterricola sediminis</name>
    <dbReference type="NCBI Taxonomy" id="2927980"/>
    <lineage>
        <taxon>Bacteria</taxon>
        <taxon>Pseudomonadati</taxon>
        <taxon>Acidobacteriota</taxon>
        <taxon>Holophagae</taxon>
        <taxon>Holophagales</taxon>
        <taxon>Holophagaceae</taxon>
        <taxon>Mesoterricola</taxon>
    </lineage>
</organism>
<sequence>MDIQAIPATTPLGATTPAPAVQGEFTQAQTLANPTATPAYEVTVATTPASTAAATAGLQAADAEALAQQAVQAQQQVLSALRGGGADVATLLSGLPPGATATLLGGGWARPPQAVDAAEVEALWSFHFPFRRRDVTPVRESPRTEAAGEEDHGKSGALPRRYGPRGREEPEPEADESHTLDLLD</sequence>
<proteinExistence type="predicted"/>